<sequence>MRAVIQRAVNASVEVEQEQMGAIQEGLVVLLGVTHEDTEEDARYLANKIPHLRIFEDEEGKMNRSLHDVKGGLLSISQFTLYGDTRKGRRPNFMEAAKPDIASQLYERFNEMVRGEGIKVETGKFGSMMNVQLTNTGPVTLILDSKNTK</sequence>
<comment type="function">
    <text evidence="2">An aminoacyl-tRNA editing enzyme that deacylates mischarged D-aminoacyl-tRNAs. Also deacylates mischarged glycyl-tRNA(Ala), protecting cells against glycine mischarging by AlaRS. Acts via tRNA-based rather than protein-based catalysis; rejects L-amino acids rather than detecting D-amino acids in the active site. By recycling D-aminoacyl-tRNA to D-amino acids and free tRNA molecules, this enzyme counteracts the toxicity associated with the formation of D-aminoacyl-tRNA entities in vivo and helps enforce protein L-homochirality.</text>
</comment>
<dbReference type="HAMAP" id="MF_00518">
    <property type="entry name" value="Deacylase_Dtd"/>
    <property type="match status" value="1"/>
</dbReference>
<dbReference type="InterPro" id="IPR023509">
    <property type="entry name" value="DTD-like_sf"/>
</dbReference>
<dbReference type="PANTHER" id="PTHR10472:SF5">
    <property type="entry name" value="D-AMINOACYL-TRNA DEACYLASE 1"/>
    <property type="match status" value="1"/>
</dbReference>
<proteinExistence type="inferred from homology"/>
<evidence type="ECO:0000256" key="1">
    <source>
        <dbReference type="ARBA" id="ARBA00009673"/>
    </source>
</evidence>
<dbReference type="EC" id="3.1.1.-" evidence="2"/>
<accession>A0ABY8IXS2</accession>
<protein>
    <recommendedName>
        <fullName evidence="2">D-aminoacyl-tRNA deacylase</fullName>
        <shortName evidence="2">DTD</shortName>
        <ecNumber evidence="2">3.1.1.96</ecNumber>
    </recommendedName>
    <alternativeName>
        <fullName evidence="2">Gly-tRNA(Ala) deacylase</fullName>
        <ecNumber evidence="2">3.1.1.-</ecNumber>
    </alternativeName>
</protein>
<comment type="catalytic activity">
    <reaction evidence="2">
        <text>glycyl-tRNA(Ala) + H2O = tRNA(Ala) + glycine + H(+)</text>
        <dbReference type="Rhea" id="RHEA:53744"/>
        <dbReference type="Rhea" id="RHEA-COMP:9657"/>
        <dbReference type="Rhea" id="RHEA-COMP:13640"/>
        <dbReference type="ChEBI" id="CHEBI:15377"/>
        <dbReference type="ChEBI" id="CHEBI:15378"/>
        <dbReference type="ChEBI" id="CHEBI:57305"/>
        <dbReference type="ChEBI" id="CHEBI:78442"/>
        <dbReference type="ChEBI" id="CHEBI:78522"/>
    </reaction>
</comment>
<dbReference type="EMBL" id="CP121671">
    <property type="protein sequence ID" value="WFT73355.1"/>
    <property type="molecule type" value="Genomic_DNA"/>
</dbReference>
<dbReference type="CDD" id="cd00563">
    <property type="entry name" value="Dtyr_deacylase"/>
    <property type="match status" value="1"/>
</dbReference>
<keyword evidence="4" id="KW-1185">Reference proteome</keyword>
<evidence type="ECO:0000256" key="2">
    <source>
        <dbReference type="HAMAP-Rule" id="MF_00518"/>
    </source>
</evidence>
<dbReference type="EC" id="3.1.1.96" evidence="2"/>
<dbReference type="InterPro" id="IPR003732">
    <property type="entry name" value="Daa-tRNA_deacyls_DTD"/>
</dbReference>
<dbReference type="PANTHER" id="PTHR10472">
    <property type="entry name" value="D-TYROSYL-TRNA TYR DEACYLASE"/>
    <property type="match status" value="1"/>
</dbReference>
<feature type="short sequence motif" description="Gly-cisPro motif, important for rejection of L-amino acids" evidence="2">
    <location>
        <begin position="137"/>
        <end position="138"/>
    </location>
</feature>
<dbReference type="SUPFAM" id="SSF69500">
    <property type="entry name" value="DTD-like"/>
    <property type="match status" value="1"/>
</dbReference>
<dbReference type="Pfam" id="PF02580">
    <property type="entry name" value="Tyr_Deacylase"/>
    <property type="match status" value="1"/>
</dbReference>
<dbReference type="Proteomes" id="UP001221597">
    <property type="component" value="Chromosome"/>
</dbReference>
<keyword evidence="2" id="KW-0694">RNA-binding</keyword>
<comment type="subcellular location">
    <subcellularLocation>
        <location evidence="2">Cytoplasm</location>
    </subcellularLocation>
</comment>
<comment type="domain">
    <text evidence="2">A Gly-cisPro motif from one monomer fits into the active site of the other monomer to allow specific chiral rejection of L-amino acids.</text>
</comment>
<reference evidence="3 4" key="1">
    <citation type="submission" date="2023-04" db="EMBL/GenBank/DDBJ databases">
        <title>Genome sequence of Halobacillus naozhouensis KACC 21980.</title>
        <authorList>
            <person name="Kim S."/>
            <person name="Heo J."/>
            <person name="Kwon S.-W."/>
        </authorList>
    </citation>
    <scope>NUCLEOTIDE SEQUENCE [LARGE SCALE GENOMIC DNA]</scope>
    <source>
        <strain evidence="3 4">KCTC 13234</strain>
    </source>
</reference>
<dbReference type="GO" id="GO:0051499">
    <property type="term" value="F:D-aminoacyl-tRNA deacylase activity"/>
    <property type="evidence" value="ECO:0007669"/>
    <property type="project" value="UniProtKB-EC"/>
</dbReference>
<comment type="subunit">
    <text evidence="2">Homodimer.</text>
</comment>
<evidence type="ECO:0000313" key="4">
    <source>
        <dbReference type="Proteomes" id="UP001221597"/>
    </source>
</evidence>
<evidence type="ECO:0000313" key="3">
    <source>
        <dbReference type="EMBL" id="WFT73355.1"/>
    </source>
</evidence>
<keyword evidence="2" id="KW-0820">tRNA-binding</keyword>
<keyword evidence="2" id="KW-0963">Cytoplasm</keyword>
<dbReference type="Gene3D" id="3.50.80.10">
    <property type="entry name" value="D-tyrosyl-tRNA(Tyr) deacylase"/>
    <property type="match status" value="1"/>
</dbReference>
<gene>
    <name evidence="2 3" type="primary">dtd</name>
    <name evidence="3" type="ORF">P9989_13235</name>
</gene>
<name>A0ABY8IXS2_9BACI</name>
<keyword evidence="2 3" id="KW-0378">Hydrolase</keyword>
<comment type="catalytic activity">
    <reaction evidence="2">
        <text>a D-aminoacyl-tRNA + H2O = a tRNA + a D-alpha-amino acid + H(+)</text>
        <dbReference type="Rhea" id="RHEA:13953"/>
        <dbReference type="Rhea" id="RHEA-COMP:10123"/>
        <dbReference type="Rhea" id="RHEA-COMP:10124"/>
        <dbReference type="ChEBI" id="CHEBI:15377"/>
        <dbReference type="ChEBI" id="CHEBI:15378"/>
        <dbReference type="ChEBI" id="CHEBI:59871"/>
        <dbReference type="ChEBI" id="CHEBI:78442"/>
        <dbReference type="ChEBI" id="CHEBI:79333"/>
        <dbReference type="EC" id="3.1.1.96"/>
    </reaction>
</comment>
<dbReference type="NCBIfam" id="TIGR00256">
    <property type="entry name" value="D-aminoacyl-tRNA deacylase"/>
    <property type="match status" value="1"/>
</dbReference>
<organism evidence="3 4">
    <name type="scientific">Halobacillus naozhouensis</name>
    <dbReference type="NCBI Taxonomy" id="554880"/>
    <lineage>
        <taxon>Bacteria</taxon>
        <taxon>Bacillati</taxon>
        <taxon>Bacillota</taxon>
        <taxon>Bacilli</taxon>
        <taxon>Bacillales</taxon>
        <taxon>Bacillaceae</taxon>
        <taxon>Halobacillus</taxon>
    </lineage>
</organism>
<comment type="similarity">
    <text evidence="1 2">Belongs to the DTD family.</text>
</comment>
<dbReference type="RefSeq" id="WP_283075368.1">
    <property type="nucleotide sequence ID" value="NZ_CP121671.1"/>
</dbReference>